<organism evidence="9 10">
    <name type="scientific">bacterium (Candidatus Ratteibacteria) CG23_combo_of_CG06-09_8_20_14_all_48_7</name>
    <dbReference type="NCBI Taxonomy" id="2014292"/>
    <lineage>
        <taxon>Bacteria</taxon>
        <taxon>Candidatus Ratteibacteria</taxon>
    </lineage>
</organism>
<feature type="transmembrane region" description="Helical" evidence="8">
    <location>
        <begin position="127"/>
        <end position="148"/>
    </location>
</feature>
<evidence type="ECO:0000313" key="9">
    <source>
        <dbReference type="EMBL" id="PIP16301.1"/>
    </source>
</evidence>
<name>A0A2G9YCP6_9BACT</name>
<evidence type="ECO:0000313" key="10">
    <source>
        <dbReference type="Proteomes" id="UP000230392"/>
    </source>
</evidence>
<dbReference type="GO" id="GO:0034204">
    <property type="term" value="P:lipid translocation"/>
    <property type="evidence" value="ECO:0007669"/>
    <property type="project" value="TreeGrafter"/>
</dbReference>
<dbReference type="AlphaFoldDB" id="A0A2G9YCP6"/>
<dbReference type="GO" id="GO:0005886">
    <property type="term" value="C:plasma membrane"/>
    <property type="evidence" value="ECO:0007669"/>
    <property type="project" value="UniProtKB-SubCell"/>
</dbReference>
<keyword evidence="5" id="KW-0573">Peptidoglycan synthesis</keyword>
<evidence type="ECO:0000256" key="2">
    <source>
        <dbReference type="ARBA" id="ARBA00022475"/>
    </source>
</evidence>
<comment type="caution">
    <text evidence="9">The sequence shown here is derived from an EMBL/GenBank/DDBJ whole genome shotgun (WGS) entry which is preliminary data.</text>
</comment>
<dbReference type="Proteomes" id="UP000230392">
    <property type="component" value="Unassembled WGS sequence"/>
</dbReference>
<keyword evidence="4" id="KW-0133">Cell shape</keyword>
<keyword evidence="2" id="KW-1003">Cell membrane</keyword>
<evidence type="ECO:0000256" key="5">
    <source>
        <dbReference type="ARBA" id="ARBA00022984"/>
    </source>
</evidence>
<evidence type="ECO:0000256" key="4">
    <source>
        <dbReference type="ARBA" id="ARBA00022960"/>
    </source>
</evidence>
<comment type="subcellular location">
    <subcellularLocation>
        <location evidence="1">Cell membrane</location>
        <topology evidence="1">Multi-pass membrane protein</topology>
    </subcellularLocation>
</comment>
<evidence type="ECO:0000256" key="1">
    <source>
        <dbReference type="ARBA" id="ARBA00004651"/>
    </source>
</evidence>
<keyword evidence="6 8" id="KW-1133">Transmembrane helix</keyword>
<dbReference type="InterPro" id="IPR004268">
    <property type="entry name" value="MurJ"/>
</dbReference>
<feature type="transmembrane region" description="Helical" evidence="8">
    <location>
        <begin position="160"/>
        <end position="180"/>
    </location>
</feature>
<proteinExistence type="predicted"/>
<evidence type="ECO:0000256" key="3">
    <source>
        <dbReference type="ARBA" id="ARBA00022692"/>
    </source>
</evidence>
<feature type="transmembrane region" description="Helical" evidence="8">
    <location>
        <begin position="187"/>
        <end position="206"/>
    </location>
</feature>
<feature type="transmembrane region" description="Helical" evidence="8">
    <location>
        <begin position="95"/>
        <end position="115"/>
    </location>
</feature>
<keyword evidence="3 8" id="KW-0812">Transmembrane</keyword>
<evidence type="ECO:0000256" key="7">
    <source>
        <dbReference type="ARBA" id="ARBA00023136"/>
    </source>
</evidence>
<dbReference type="EMBL" id="PCRF01000150">
    <property type="protein sequence ID" value="PIP16301.1"/>
    <property type="molecule type" value="Genomic_DNA"/>
</dbReference>
<feature type="non-terminal residue" evidence="9">
    <location>
        <position position="243"/>
    </location>
</feature>
<dbReference type="GO" id="GO:0009252">
    <property type="term" value="P:peptidoglycan biosynthetic process"/>
    <property type="evidence" value="ECO:0007669"/>
    <property type="project" value="UniProtKB-KW"/>
</dbReference>
<dbReference type="PANTHER" id="PTHR47019">
    <property type="entry name" value="LIPID II FLIPPASE MURJ"/>
    <property type="match status" value="1"/>
</dbReference>
<dbReference type="InterPro" id="IPR051050">
    <property type="entry name" value="Lipid_II_flippase_MurJ/MviN"/>
</dbReference>
<evidence type="ECO:0000256" key="6">
    <source>
        <dbReference type="ARBA" id="ARBA00022989"/>
    </source>
</evidence>
<feature type="transmembrane region" description="Helical" evidence="8">
    <location>
        <begin position="32"/>
        <end position="50"/>
    </location>
</feature>
<gene>
    <name evidence="9" type="ORF">COX46_03100</name>
</gene>
<feature type="transmembrane region" description="Helical" evidence="8">
    <location>
        <begin position="7"/>
        <end position="26"/>
    </location>
</feature>
<keyword evidence="7 8" id="KW-0472">Membrane</keyword>
<dbReference type="Pfam" id="PF03023">
    <property type="entry name" value="MurJ"/>
    <property type="match status" value="1"/>
</dbReference>
<dbReference type="GO" id="GO:0008360">
    <property type="term" value="P:regulation of cell shape"/>
    <property type="evidence" value="ECO:0007669"/>
    <property type="project" value="UniProtKB-KW"/>
</dbReference>
<dbReference type="PRINTS" id="PR01806">
    <property type="entry name" value="VIRFACTRMVIN"/>
</dbReference>
<reference evidence="9 10" key="1">
    <citation type="submission" date="2017-09" db="EMBL/GenBank/DDBJ databases">
        <title>Depth-based differentiation of microbial function through sediment-hosted aquifers and enrichment of novel symbionts in the deep terrestrial subsurface.</title>
        <authorList>
            <person name="Probst A.J."/>
            <person name="Ladd B."/>
            <person name="Jarett J.K."/>
            <person name="Geller-Mcgrath D.E."/>
            <person name="Sieber C.M."/>
            <person name="Emerson J.B."/>
            <person name="Anantharaman K."/>
            <person name="Thomas B.C."/>
            <person name="Malmstrom R."/>
            <person name="Stieglmeier M."/>
            <person name="Klingl A."/>
            <person name="Woyke T."/>
            <person name="Ryan C.M."/>
            <person name="Banfield J.F."/>
        </authorList>
    </citation>
    <scope>NUCLEOTIDE SEQUENCE [LARGE SCALE GENOMIC DNA]</scope>
    <source>
        <strain evidence="9">CG23_combo_of_CG06-09_8_20_14_all_48_7</strain>
    </source>
</reference>
<dbReference type="PANTHER" id="PTHR47019:SF1">
    <property type="entry name" value="LIPID II FLIPPASE MURJ"/>
    <property type="match status" value="1"/>
</dbReference>
<protein>
    <recommendedName>
        <fullName evidence="11">Murein biosynthesis integral membrane protein MurJ</fullName>
    </recommendedName>
</protein>
<evidence type="ECO:0000256" key="8">
    <source>
        <dbReference type="SAM" id="Phobius"/>
    </source>
</evidence>
<accession>A0A2G9YCP6</accession>
<evidence type="ECO:0008006" key="11">
    <source>
        <dbReference type="Google" id="ProtNLM"/>
    </source>
</evidence>
<sequence>MDKKRIVQAAGVVSIATVIVRLAGLFREMVSAYFFGTTLVYDAFLLAFMIPNFFRGILAEGGLNSAFIPVFADYLTPEKKNEAQKVISDTVGISLFLTLSLSVLFLFFSSIAIFFPLSHKAILTLSFLRFTIFYLVFVSLSALVMGILNSVGHFTSPALAPLGLDLFWVASLVFIAPLIGTGLVRRTYGLIIGLLIGGIFQFLIPVPALRRRGFSLKPCFNFKNPALIQMGKLLLPVIIGVAV</sequence>
<dbReference type="GO" id="GO:0015648">
    <property type="term" value="F:lipid-linked peptidoglycan transporter activity"/>
    <property type="evidence" value="ECO:0007669"/>
    <property type="project" value="TreeGrafter"/>
</dbReference>